<evidence type="ECO:0000313" key="4">
    <source>
        <dbReference type="Proteomes" id="UP000199365"/>
    </source>
</evidence>
<evidence type="ECO:0000259" key="1">
    <source>
        <dbReference type="Pfam" id="PF18426"/>
    </source>
</evidence>
<dbReference type="EMBL" id="FNKX01000002">
    <property type="protein sequence ID" value="SDR50519.1"/>
    <property type="molecule type" value="Genomic_DNA"/>
</dbReference>
<dbReference type="Pfam" id="PF18443">
    <property type="entry name" value="Tli4_N"/>
    <property type="match status" value="1"/>
</dbReference>
<gene>
    <name evidence="3" type="ORF">SAMN05445850_5079</name>
</gene>
<name>A0A1H1JLC8_9BURK</name>
<proteinExistence type="predicted"/>
<protein>
    <recommendedName>
        <fullName evidence="5">Tle cognate immunity protein 4 C-terminal domain-containing protein</fullName>
    </recommendedName>
</protein>
<dbReference type="InterPro" id="IPR040761">
    <property type="entry name" value="Tli4_N"/>
</dbReference>
<feature type="domain" description="Tle cognate immunity protein 4 C-terminal" evidence="1">
    <location>
        <begin position="194"/>
        <end position="356"/>
    </location>
</feature>
<organism evidence="3 4">
    <name type="scientific">Paraburkholderia tuberum</name>
    <dbReference type="NCBI Taxonomy" id="157910"/>
    <lineage>
        <taxon>Bacteria</taxon>
        <taxon>Pseudomonadati</taxon>
        <taxon>Pseudomonadota</taxon>
        <taxon>Betaproteobacteria</taxon>
        <taxon>Burkholderiales</taxon>
        <taxon>Burkholderiaceae</taxon>
        <taxon>Paraburkholderia</taxon>
    </lineage>
</organism>
<dbReference type="AlphaFoldDB" id="A0A1H1JLC8"/>
<evidence type="ECO:0000313" key="3">
    <source>
        <dbReference type="EMBL" id="SDR50519.1"/>
    </source>
</evidence>
<evidence type="ECO:0000259" key="2">
    <source>
        <dbReference type="Pfam" id="PF18443"/>
    </source>
</evidence>
<accession>A0A1H1JLC8</accession>
<dbReference type="PROSITE" id="PS51257">
    <property type="entry name" value="PROKAR_LIPOPROTEIN"/>
    <property type="match status" value="1"/>
</dbReference>
<sequence length="358" mass="39766">MRHRLRVWLLLFPLLILIACGRHPAHLTEQEKQTVSELTANLKPRCVGRYLIDMPADALVSGDATVQGVKIGSVAMSHEAYSEEVASRRSELRGTKSIDPYPFLYADDAVQGPNTHYFIYRGNLSDGPARRLIEAYKWDRGYRFKLEIEGSDYLHPDQTNKPFVKELAVKNDVPEKTHLVFDMIGKLRGRVDDEVPSEPGLCFQGGFLPGKAGDREDVGFQFVLHDNRDVYIGFESDSGIRETTTLLQRGDQINASLKSLDGGRTIRKGAVPLNELAAEEWLMAGRTSPKVLGNIFTLEANSTTSNAQSPLVTLDMSTGSPNAFMKAWDIKSASLSEGEAIALWDTVSRTLRPRPNGF</sequence>
<reference evidence="4" key="1">
    <citation type="submission" date="2016-10" db="EMBL/GenBank/DDBJ databases">
        <authorList>
            <person name="Varghese N."/>
            <person name="Submissions S."/>
        </authorList>
    </citation>
    <scope>NUCLEOTIDE SEQUENCE [LARGE SCALE GENOMIC DNA]</scope>
    <source>
        <strain evidence="4">DUS833</strain>
    </source>
</reference>
<dbReference type="Proteomes" id="UP000199365">
    <property type="component" value="Unassembled WGS sequence"/>
</dbReference>
<dbReference type="RefSeq" id="WP_143037229.1">
    <property type="nucleotide sequence ID" value="NZ_FNKX01000002.1"/>
</dbReference>
<dbReference type="InterPro" id="IPR041290">
    <property type="entry name" value="Tli4_C"/>
</dbReference>
<keyword evidence="4" id="KW-1185">Reference proteome</keyword>
<dbReference type="STRING" id="157910.SAMN05445850_5079"/>
<evidence type="ECO:0008006" key="5">
    <source>
        <dbReference type="Google" id="ProtNLM"/>
    </source>
</evidence>
<feature type="domain" description="Tle cognate immunity protein 4 N-terminal" evidence="2">
    <location>
        <begin position="43"/>
        <end position="190"/>
    </location>
</feature>
<dbReference type="Pfam" id="PF18426">
    <property type="entry name" value="Tli4_C"/>
    <property type="match status" value="1"/>
</dbReference>